<name>A0ABW4XCL8_9ACTN</name>
<evidence type="ECO:0000313" key="2">
    <source>
        <dbReference type="EMBL" id="MFD2093181.1"/>
    </source>
</evidence>
<dbReference type="Proteomes" id="UP001597402">
    <property type="component" value="Unassembled WGS sequence"/>
</dbReference>
<organism evidence="2 3">
    <name type="scientific">Blastococcus deserti</name>
    <dbReference type="NCBI Taxonomy" id="2259033"/>
    <lineage>
        <taxon>Bacteria</taxon>
        <taxon>Bacillati</taxon>
        <taxon>Actinomycetota</taxon>
        <taxon>Actinomycetes</taxon>
        <taxon>Geodermatophilales</taxon>
        <taxon>Geodermatophilaceae</taxon>
        <taxon>Blastococcus</taxon>
    </lineage>
</organism>
<dbReference type="EMBL" id="JBHUHP010000016">
    <property type="protein sequence ID" value="MFD2093181.1"/>
    <property type="molecule type" value="Genomic_DNA"/>
</dbReference>
<feature type="transmembrane region" description="Helical" evidence="1">
    <location>
        <begin position="25"/>
        <end position="46"/>
    </location>
</feature>
<sequence length="338" mass="33484">MSTASTLHRSAPDTAHVHGLTPWHAVLGLAVALSAALAVLLSVFAWPATETRPRDVPIAVAGPPEAVDRLRAALNAAQPGAFSIRSADGLDEARALVRDRDVDGALLLSPEGPSVIVATQAGPAIAQALTQVVQAVAGTTVPVEDVAPASPDDPRGTGLAAGALPLALIGGAAGGLLFLRVHGPARRSAGAVLFGLLAGPTAVGILHGWLGALTGDPLAEVAVVGLGLAATTLGILGIATVAGRIGLVLAELLVVAVGNPLSGASSAPALLPDGWAALGQSLPPGALVAALRAVSGFDGTGAGRPLTVLTFWAAGGLLLLALQSFHERHPARPHTLQS</sequence>
<keyword evidence="1" id="KW-0812">Transmembrane</keyword>
<dbReference type="RefSeq" id="WP_376878463.1">
    <property type="nucleotide sequence ID" value="NZ_JBHUHP010000016.1"/>
</dbReference>
<feature type="transmembrane region" description="Helical" evidence="1">
    <location>
        <begin position="245"/>
        <end position="262"/>
    </location>
</feature>
<feature type="transmembrane region" description="Helical" evidence="1">
    <location>
        <begin position="191"/>
        <end position="212"/>
    </location>
</feature>
<comment type="caution">
    <text evidence="2">The sequence shown here is derived from an EMBL/GenBank/DDBJ whole genome shotgun (WGS) entry which is preliminary data.</text>
</comment>
<evidence type="ECO:0000313" key="3">
    <source>
        <dbReference type="Proteomes" id="UP001597402"/>
    </source>
</evidence>
<gene>
    <name evidence="2" type="ORF">ACFSHS_16570</name>
</gene>
<evidence type="ECO:0008006" key="4">
    <source>
        <dbReference type="Google" id="ProtNLM"/>
    </source>
</evidence>
<feature type="transmembrane region" description="Helical" evidence="1">
    <location>
        <begin position="159"/>
        <end position="179"/>
    </location>
</feature>
<proteinExistence type="predicted"/>
<feature type="transmembrane region" description="Helical" evidence="1">
    <location>
        <begin position="218"/>
        <end position="238"/>
    </location>
</feature>
<accession>A0ABW4XCL8</accession>
<evidence type="ECO:0000256" key="1">
    <source>
        <dbReference type="SAM" id="Phobius"/>
    </source>
</evidence>
<keyword evidence="1" id="KW-1133">Transmembrane helix</keyword>
<keyword evidence="1" id="KW-0472">Membrane</keyword>
<feature type="transmembrane region" description="Helical" evidence="1">
    <location>
        <begin position="306"/>
        <end position="325"/>
    </location>
</feature>
<reference evidence="3" key="1">
    <citation type="journal article" date="2019" name="Int. J. Syst. Evol. Microbiol.">
        <title>The Global Catalogue of Microorganisms (GCM) 10K type strain sequencing project: providing services to taxonomists for standard genome sequencing and annotation.</title>
        <authorList>
            <consortium name="The Broad Institute Genomics Platform"/>
            <consortium name="The Broad Institute Genome Sequencing Center for Infectious Disease"/>
            <person name="Wu L."/>
            <person name="Ma J."/>
        </authorList>
    </citation>
    <scope>NUCLEOTIDE SEQUENCE [LARGE SCALE GENOMIC DNA]</scope>
    <source>
        <strain evidence="3">JCM 3338</strain>
    </source>
</reference>
<protein>
    <recommendedName>
        <fullName evidence="4">ABC transporter permease</fullName>
    </recommendedName>
</protein>
<keyword evidence="3" id="KW-1185">Reference proteome</keyword>